<evidence type="ECO:0000256" key="7">
    <source>
        <dbReference type="ARBA" id="ARBA00022670"/>
    </source>
</evidence>
<evidence type="ECO:0000256" key="3">
    <source>
        <dbReference type="ARBA" id="ARBA00004418"/>
    </source>
</evidence>
<keyword evidence="11" id="KW-0378">Hydrolase</keyword>
<dbReference type="Pfam" id="PF13365">
    <property type="entry name" value="Trypsin_2"/>
    <property type="match status" value="1"/>
</dbReference>
<dbReference type="InterPro" id="IPR009003">
    <property type="entry name" value="Peptidase_S1_PA"/>
</dbReference>
<name>A0A7V2SXN7_LEUMU</name>
<evidence type="ECO:0000259" key="17">
    <source>
        <dbReference type="PROSITE" id="PS50106"/>
    </source>
</evidence>
<feature type="binding site" evidence="16">
    <location>
        <begin position="197"/>
        <end position="199"/>
    </location>
    <ligand>
        <name>substrate</name>
    </ligand>
</feature>
<evidence type="ECO:0000256" key="10">
    <source>
        <dbReference type="ARBA" id="ARBA00022764"/>
    </source>
</evidence>
<dbReference type="AlphaFoldDB" id="A0A7V2SXN7"/>
<feature type="domain" description="PDZ" evidence="17">
    <location>
        <begin position="250"/>
        <end position="334"/>
    </location>
</feature>
<comment type="similarity">
    <text evidence="4">Belongs to the peptidase S1C family.</text>
</comment>
<evidence type="ECO:0000256" key="9">
    <source>
        <dbReference type="ARBA" id="ARBA00022737"/>
    </source>
</evidence>
<dbReference type="InterPro" id="IPR001940">
    <property type="entry name" value="Peptidase_S1C"/>
</dbReference>
<protein>
    <recommendedName>
        <fullName evidence="6">Probable periplasmic serine endoprotease DegP-like</fullName>
        <ecNumber evidence="5">3.4.21.107</ecNumber>
    </recommendedName>
    <alternativeName>
        <fullName evidence="14">Protease Do</fullName>
    </alternativeName>
</protein>
<keyword evidence="10" id="KW-0574">Periplasm</keyword>
<dbReference type="Gene3D" id="2.30.42.10">
    <property type="match status" value="2"/>
</dbReference>
<evidence type="ECO:0000256" key="15">
    <source>
        <dbReference type="PIRSR" id="PIRSR611782-1"/>
    </source>
</evidence>
<dbReference type="PANTHER" id="PTHR22939">
    <property type="entry name" value="SERINE PROTEASE FAMILY S1C HTRA-RELATED"/>
    <property type="match status" value="1"/>
</dbReference>
<evidence type="ECO:0000256" key="6">
    <source>
        <dbReference type="ARBA" id="ARBA00013958"/>
    </source>
</evidence>
<evidence type="ECO:0000256" key="4">
    <source>
        <dbReference type="ARBA" id="ARBA00010541"/>
    </source>
</evidence>
<dbReference type="Gene3D" id="2.40.10.120">
    <property type="match status" value="1"/>
</dbReference>
<dbReference type="GO" id="GO:0006508">
    <property type="term" value="P:proteolysis"/>
    <property type="evidence" value="ECO:0007669"/>
    <property type="project" value="UniProtKB-KW"/>
</dbReference>
<dbReference type="PANTHER" id="PTHR22939:SF130">
    <property type="entry name" value="PERIPLASMIC SERINE ENDOPROTEASE DEGP-LIKE-RELATED"/>
    <property type="match status" value="1"/>
</dbReference>
<evidence type="ECO:0000256" key="14">
    <source>
        <dbReference type="ARBA" id="ARBA00032850"/>
    </source>
</evidence>
<keyword evidence="7" id="KW-0645">Protease</keyword>
<evidence type="ECO:0000256" key="11">
    <source>
        <dbReference type="ARBA" id="ARBA00022801"/>
    </source>
</evidence>
<dbReference type="PRINTS" id="PR00834">
    <property type="entry name" value="PROTEASES2C"/>
</dbReference>
<feature type="domain" description="PDZ" evidence="17">
    <location>
        <begin position="354"/>
        <end position="420"/>
    </location>
</feature>
<reference evidence="18" key="1">
    <citation type="journal article" date="2020" name="mSystems">
        <title>Genome- and Community-Level Interaction Insights into Carbon Utilization and Element Cycling Functions of Hydrothermarchaeota in Hydrothermal Sediment.</title>
        <authorList>
            <person name="Zhou Z."/>
            <person name="Liu Y."/>
            <person name="Xu W."/>
            <person name="Pan J."/>
            <person name="Luo Z.H."/>
            <person name="Li M."/>
        </authorList>
    </citation>
    <scope>NUCLEOTIDE SEQUENCE [LARGE SCALE GENOMIC DNA]</scope>
    <source>
        <strain evidence="18">HyVt-493</strain>
    </source>
</reference>
<dbReference type="PROSITE" id="PS50106">
    <property type="entry name" value="PDZ"/>
    <property type="match status" value="2"/>
</dbReference>
<gene>
    <name evidence="18" type="ORF">ENJ51_00755</name>
</gene>
<feature type="binding site" evidence="16">
    <location>
        <position position="126"/>
    </location>
    <ligand>
        <name>substrate</name>
    </ligand>
</feature>
<dbReference type="CDD" id="cd10839">
    <property type="entry name" value="cpPDZ1_DegP-like"/>
    <property type="match status" value="1"/>
</dbReference>
<dbReference type="EC" id="3.4.21.107" evidence="5"/>
<comment type="catalytic activity">
    <reaction evidence="1">
        <text>Acts on substrates that are at least partially unfolded. The cleavage site P1 residue is normally between a pair of hydrophobic residues, such as Val-|-Val.</text>
        <dbReference type="EC" id="3.4.21.107"/>
    </reaction>
</comment>
<accession>A0A7V2SXN7</accession>
<keyword evidence="13" id="KW-0346">Stress response</keyword>
<feature type="binding site" evidence="16">
    <location>
        <position position="35"/>
    </location>
    <ligand>
        <name>substrate</name>
    </ligand>
</feature>
<proteinExistence type="inferred from homology"/>
<comment type="function">
    <text evidence="2">Might be efficient in the degradation of transiently denatured and unfolded proteins which accumulate in the periplasm following stress conditions.</text>
</comment>
<evidence type="ECO:0000256" key="2">
    <source>
        <dbReference type="ARBA" id="ARBA00002610"/>
    </source>
</evidence>
<dbReference type="Proteomes" id="UP000885750">
    <property type="component" value="Unassembled WGS sequence"/>
</dbReference>
<evidence type="ECO:0000256" key="5">
    <source>
        <dbReference type="ARBA" id="ARBA00013035"/>
    </source>
</evidence>
<evidence type="ECO:0000313" key="18">
    <source>
        <dbReference type="EMBL" id="HFC91319.1"/>
    </source>
</evidence>
<dbReference type="InterPro" id="IPR036034">
    <property type="entry name" value="PDZ_sf"/>
</dbReference>
<dbReference type="GO" id="GO:0004252">
    <property type="term" value="F:serine-type endopeptidase activity"/>
    <property type="evidence" value="ECO:0007669"/>
    <property type="project" value="InterPro"/>
</dbReference>
<dbReference type="EMBL" id="DRMS01000027">
    <property type="protein sequence ID" value="HFC91319.1"/>
    <property type="molecule type" value="Genomic_DNA"/>
</dbReference>
<dbReference type="InterPro" id="IPR011782">
    <property type="entry name" value="Pept_S1C_Do"/>
</dbReference>
<dbReference type="Pfam" id="PF13180">
    <property type="entry name" value="PDZ_2"/>
    <property type="match status" value="2"/>
</dbReference>
<keyword evidence="12" id="KW-0720">Serine protease</keyword>
<keyword evidence="9" id="KW-0677">Repeat</keyword>
<organism evidence="18">
    <name type="scientific">Leucothrix mucor</name>
    <dbReference type="NCBI Taxonomy" id="45248"/>
    <lineage>
        <taxon>Bacteria</taxon>
        <taxon>Pseudomonadati</taxon>
        <taxon>Pseudomonadota</taxon>
        <taxon>Gammaproteobacteria</taxon>
        <taxon>Thiotrichales</taxon>
        <taxon>Thiotrichaceae</taxon>
        <taxon>Leucothrix</taxon>
    </lineage>
</organism>
<evidence type="ECO:0000256" key="13">
    <source>
        <dbReference type="ARBA" id="ARBA00023016"/>
    </source>
</evidence>
<sequence>MLVAGSTSKVQAFELPDLTALIEGNRSAVVNIKVESNGISDLRVELDGLPDELQQFFKNIPQSKLPKHFGKKKQPSRGYGSGFIISADGYIVTNAHVVEDADSIKVTLSDKRELVAKLIGKDKGSDIALLKIEAKDLPSLEFGDSSTLKVGQWVYAIGAPFGLDYTATQGIVSALSRHLPDGNYVPFIQTDVSINPGNSGGPLFDLKGKVVGVNSMIYSRSGGYMGVSFSVPVNLVKNVTDQLKAKGYVSRGKLGVHIQDLSQQLATSFKLKSPEGALVAKVELDSPAEKAGIMTGDVIIGYGKVAIRSAADLPPLVADTSVGDEVAVKLIRSGVEKSIGVKVGQLDNKAEKENKELARASNGESLGLLVSKLTDVQRTESKLKEGGVYISKVIPDSTAEKAGFKAGDIVRSFNNQAISSPDDLRKAAKNMPKNKPVAVLILRGQQTRFLAVVKK</sequence>
<dbReference type="SMART" id="SM00228">
    <property type="entry name" value="PDZ"/>
    <property type="match status" value="2"/>
</dbReference>
<feature type="active site" description="Charge relay system" evidence="15">
    <location>
        <position position="96"/>
    </location>
</feature>
<dbReference type="SUPFAM" id="SSF50494">
    <property type="entry name" value="Trypsin-like serine proteases"/>
    <property type="match status" value="1"/>
</dbReference>
<evidence type="ECO:0000256" key="1">
    <source>
        <dbReference type="ARBA" id="ARBA00001772"/>
    </source>
</evidence>
<feature type="active site" description="Charge relay system" evidence="15">
    <location>
        <position position="126"/>
    </location>
</feature>
<dbReference type="SUPFAM" id="SSF50156">
    <property type="entry name" value="PDZ domain-like"/>
    <property type="match status" value="2"/>
</dbReference>
<comment type="subcellular location">
    <subcellularLocation>
        <location evidence="3">Periplasm</location>
    </subcellularLocation>
</comment>
<feature type="active site" description="Charge relay system" evidence="15">
    <location>
        <position position="199"/>
    </location>
</feature>
<dbReference type="InterPro" id="IPR001478">
    <property type="entry name" value="PDZ"/>
</dbReference>
<evidence type="ECO:0000256" key="12">
    <source>
        <dbReference type="ARBA" id="ARBA00022825"/>
    </source>
</evidence>
<feature type="binding site" evidence="16">
    <location>
        <position position="96"/>
    </location>
    <ligand>
        <name>substrate</name>
    </ligand>
</feature>
<dbReference type="NCBIfam" id="TIGR02037">
    <property type="entry name" value="degP_htrA_DO"/>
    <property type="match status" value="1"/>
</dbReference>
<evidence type="ECO:0000256" key="8">
    <source>
        <dbReference type="ARBA" id="ARBA00022729"/>
    </source>
</evidence>
<keyword evidence="8" id="KW-0732">Signal</keyword>
<comment type="caution">
    <text evidence="18">The sequence shown here is derived from an EMBL/GenBank/DDBJ whole genome shotgun (WGS) entry which is preliminary data.</text>
</comment>
<evidence type="ECO:0000256" key="16">
    <source>
        <dbReference type="PIRSR" id="PIRSR611782-2"/>
    </source>
</evidence>